<dbReference type="AlphaFoldDB" id="A0A4Q6XI94"/>
<feature type="transmembrane region" description="Helical" evidence="1">
    <location>
        <begin position="105"/>
        <end position="124"/>
    </location>
</feature>
<keyword evidence="3" id="KW-1185">Reference proteome</keyword>
<name>A0A4Q6XI94_9GAMM</name>
<comment type="caution">
    <text evidence="2">The sequence shown here is derived from an EMBL/GenBank/DDBJ whole genome shotgun (WGS) entry which is preliminary data.</text>
</comment>
<keyword evidence="1" id="KW-1133">Transmembrane helix</keyword>
<sequence length="151" mass="17299">MKDSLPATSGRSKVIIFSVLVWLALLCLQSAYIVIIGGSTYLFWTSLGLLVLHLLSFRPNTFKNRTALVFTTFLLIYLALNSLFCTYLVLAFYCIFYLYSGHYRYKKLIKLAGLFLILIVFALYQAQSLHELKEKYAAHDTGETWQQYGAL</sequence>
<feature type="transmembrane region" description="Helical" evidence="1">
    <location>
        <begin position="41"/>
        <end position="57"/>
    </location>
</feature>
<organism evidence="2 3">
    <name type="scientific">Acinetobacter halotolerans</name>
    <dbReference type="NCBI Taxonomy" id="1752076"/>
    <lineage>
        <taxon>Bacteria</taxon>
        <taxon>Pseudomonadati</taxon>
        <taxon>Pseudomonadota</taxon>
        <taxon>Gammaproteobacteria</taxon>
        <taxon>Moraxellales</taxon>
        <taxon>Moraxellaceae</taxon>
        <taxon>Acinetobacter</taxon>
    </lineage>
</organism>
<feature type="transmembrane region" description="Helical" evidence="1">
    <location>
        <begin position="12"/>
        <end position="35"/>
    </location>
</feature>
<feature type="transmembrane region" description="Helical" evidence="1">
    <location>
        <begin position="69"/>
        <end position="99"/>
    </location>
</feature>
<dbReference type="Proteomes" id="UP000292110">
    <property type="component" value="Unassembled WGS sequence"/>
</dbReference>
<reference evidence="2 3" key="1">
    <citation type="submission" date="2019-02" db="EMBL/GenBank/DDBJ databases">
        <title>The draft genome of Acinetobacter halotolerans strain JCM 31009.</title>
        <authorList>
            <person name="Qin J."/>
            <person name="Feng Y."/>
            <person name="Nemec A."/>
            <person name="Zong Z."/>
        </authorList>
    </citation>
    <scope>NUCLEOTIDE SEQUENCE [LARGE SCALE GENOMIC DNA]</scope>
    <source>
        <strain evidence="2 3">JCM 31009</strain>
    </source>
</reference>
<evidence type="ECO:0000256" key="1">
    <source>
        <dbReference type="SAM" id="Phobius"/>
    </source>
</evidence>
<gene>
    <name evidence="2" type="ORF">EXE30_09115</name>
</gene>
<evidence type="ECO:0000313" key="3">
    <source>
        <dbReference type="Proteomes" id="UP000292110"/>
    </source>
</evidence>
<evidence type="ECO:0000313" key="2">
    <source>
        <dbReference type="EMBL" id="RZF52770.1"/>
    </source>
</evidence>
<dbReference type="EMBL" id="SGIM01000006">
    <property type="protein sequence ID" value="RZF52770.1"/>
    <property type="molecule type" value="Genomic_DNA"/>
</dbReference>
<proteinExistence type="predicted"/>
<keyword evidence="1" id="KW-0472">Membrane</keyword>
<accession>A0A4Q6XI94</accession>
<protein>
    <submittedName>
        <fullName evidence="2">Uncharacterized protein</fullName>
    </submittedName>
</protein>
<keyword evidence="1" id="KW-0812">Transmembrane</keyword>
<dbReference type="RefSeq" id="WP_130162153.1">
    <property type="nucleotide sequence ID" value="NZ_SGIM01000006.1"/>
</dbReference>